<feature type="domain" description="Glucose-methanol-choline oxidoreductase N-terminal" evidence="9">
    <location>
        <begin position="92"/>
        <end position="115"/>
    </location>
</feature>
<name>A0A0C9T2G8_SPHS4</name>
<keyword evidence="4" id="KW-0732">Signal</keyword>
<dbReference type="GO" id="GO:0016614">
    <property type="term" value="F:oxidoreductase activity, acting on CH-OH group of donors"/>
    <property type="evidence" value="ECO:0007669"/>
    <property type="project" value="InterPro"/>
</dbReference>
<keyword evidence="6" id="KW-0560">Oxidoreductase</keyword>
<evidence type="ECO:0000259" key="10">
    <source>
        <dbReference type="PROSITE" id="PS00624"/>
    </source>
</evidence>
<feature type="binding site" evidence="7">
    <location>
        <position position="243"/>
    </location>
    <ligand>
        <name>FAD</name>
        <dbReference type="ChEBI" id="CHEBI:57692"/>
    </ligand>
</feature>
<dbReference type="AlphaFoldDB" id="A0A0C9T2G8"/>
<dbReference type="Proteomes" id="UP000054279">
    <property type="component" value="Unassembled WGS sequence"/>
</dbReference>
<dbReference type="SUPFAM" id="SSF51905">
    <property type="entry name" value="FAD/NAD(P)-binding domain"/>
    <property type="match status" value="1"/>
</dbReference>
<sequence length="578" mass="63777">MANAVLSDVTNKTFDYIVVGGGTAGLTLAAALSEDPSISVVVLEAGEPNLDDPNILLLGQAGLTFGDPKYDWDYKTLPQQYSSGRSITWNRGKGLGGSSGLNFCNWTLPSAQDIDAIEKLGNPGWNWKGFQKYAYRIEKFQEPTQGKVAKYLYNFNKDSHGQSGAIQTTFPAGISVTLEIPFMQAMNSIGITFTDAYGGKPSGYFACPLTKDPDSHQRSYAANAYYIPNQNRQNLTVFTGAHVSKVLFADNASGEDLVATGVKFLLANDTSSRQVVHAKKEVVLCAGTIVSPQLLELSGIGRKEVLEAIGVEMKLELPGVGENVQDHQLTNVNYPLDDQVAHETWDQMRDPVFAAEQRRLQINGEGFHCWGNVSLAFLPFSTVNPEESHEFFNKAKISVEKQLASSSVSPGLAEQLELQLQLLRNPQVSNIELICLPGPGYYTLQGPPEAGKQHLGVFTFLEHPFSRGSIHCKNKDPLQPPNIDPRIFENDTNLDIMVEQVKFVRKLINIEPLKSLVKREIDPGPQRQSDEEIREYIKLTHGSAWHACGSCSMIPREKNGVVDPNLKVHKLFRLKPPH</sequence>
<evidence type="ECO:0000256" key="3">
    <source>
        <dbReference type="ARBA" id="ARBA00022630"/>
    </source>
</evidence>
<evidence type="ECO:0000313" key="12">
    <source>
        <dbReference type="Proteomes" id="UP000054279"/>
    </source>
</evidence>
<evidence type="ECO:0000256" key="5">
    <source>
        <dbReference type="ARBA" id="ARBA00022827"/>
    </source>
</evidence>
<dbReference type="Pfam" id="PF05199">
    <property type="entry name" value="GMC_oxred_C"/>
    <property type="match status" value="1"/>
</dbReference>
<gene>
    <name evidence="11" type="ORF">M422DRAFT_276541</name>
</gene>
<dbReference type="HOGENOM" id="CLU_002865_6_0_1"/>
<dbReference type="InterPro" id="IPR000172">
    <property type="entry name" value="GMC_OxRdtase_N"/>
</dbReference>
<evidence type="ECO:0000256" key="7">
    <source>
        <dbReference type="PIRSR" id="PIRSR000137-2"/>
    </source>
</evidence>
<dbReference type="Gene3D" id="3.30.560.10">
    <property type="entry name" value="Glucose Oxidase, domain 3"/>
    <property type="match status" value="1"/>
</dbReference>
<dbReference type="InterPro" id="IPR007867">
    <property type="entry name" value="GMC_OxRtase_C"/>
</dbReference>
<dbReference type="Gene3D" id="3.50.50.60">
    <property type="entry name" value="FAD/NAD(P)-binding domain"/>
    <property type="match status" value="1"/>
</dbReference>
<evidence type="ECO:0000256" key="4">
    <source>
        <dbReference type="ARBA" id="ARBA00022729"/>
    </source>
</evidence>
<dbReference type="OrthoDB" id="269227at2759"/>
<feature type="binding site" evidence="7">
    <location>
        <begin position="545"/>
        <end position="546"/>
    </location>
    <ligand>
        <name>FAD</name>
        <dbReference type="ChEBI" id="CHEBI:57692"/>
    </ligand>
</feature>
<dbReference type="SUPFAM" id="SSF54373">
    <property type="entry name" value="FAD-linked reductases, C-terminal domain"/>
    <property type="match status" value="1"/>
</dbReference>
<protein>
    <submittedName>
        <fullName evidence="11">GMC oxidoreductase</fullName>
    </submittedName>
</protein>
<comment type="cofactor">
    <cofactor evidence="1 7">
        <name>FAD</name>
        <dbReference type="ChEBI" id="CHEBI:57692"/>
    </cofactor>
</comment>
<dbReference type="PANTHER" id="PTHR11552:SF201">
    <property type="entry name" value="GLUCOSE-METHANOL-CHOLINE OXIDOREDUCTASE N-TERMINAL DOMAIN-CONTAINING PROTEIN"/>
    <property type="match status" value="1"/>
</dbReference>
<dbReference type="EMBL" id="KN837859">
    <property type="protein sequence ID" value="KIJ22968.1"/>
    <property type="molecule type" value="Genomic_DNA"/>
</dbReference>
<dbReference type="InterPro" id="IPR012132">
    <property type="entry name" value="GMC_OxRdtase"/>
</dbReference>
<keyword evidence="5 7" id="KW-0274">FAD</keyword>
<keyword evidence="3 8" id="KW-0285">Flavoprotein</keyword>
<feature type="domain" description="Glucose-methanol-choline oxidoreductase N-terminal" evidence="10">
    <location>
        <begin position="287"/>
        <end position="301"/>
    </location>
</feature>
<evidence type="ECO:0000259" key="9">
    <source>
        <dbReference type="PROSITE" id="PS00623"/>
    </source>
</evidence>
<dbReference type="InterPro" id="IPR036188">
    <property type="entry name" value="FAD/NAD-bd_sf"/>
</dbReference>
<dbReference type="GO" id="GO:0050660">
    <property type="term" value="F:flavin adenine dinucleotide binding"/>
    <property type="evidence" value="ECO:0007669"/>
    <property type="project" value="InterPro"/>
</dbReference>
<dbReference type="PROSITE" id="PS00624">
    <property type="entry name" value="GMC_OXRED_2"/>
    <property type="match status" value="1"/>
</dbReference>
<dbReference type="PANTHER" id="PTHR11552">
    <property type="entry name" value="GLUCOSE-METHANOL-CHOLINE GMC OXIDOREDUCTASE"/>
    <property type="match status" value="1"/>
</dbReference>
<evidence type="ECO:0000313" key="11">
    <source>
        <dbReference type="EMBL" id="KIJ22968.1"/>
    </source>
</evidence>
<evidence type="ECO:0000256" key="6">
    <source>
        <dbReference type="ARBA" id="ARBA00023002"/>
    </source>
</evidence>
<dbReference type="PROSITE" id="PS00623">
    <property type="entry name" value="GMC_OXRED_1"/>
    <property type="match status" value="1"/>
</dbReference>
<evidence type="ECO:0000256" key="2">
    <source>
        <dbReference type="ARBA" id="ARBA00010790"/>
    </source>
</evidence>
<organism evidence="11 12">
    <name type="scientific">Sphaerobolus stellatus (strain SS14)</name>
    <dbReference type="NCBI Taxonomy" id="990650"/>
    <lineage>
        <taxon>Eukaryota</taxon>
        <taxon>Fungi</taxon>
        <taxon>Dikarya</taxon>
        <taxon>Basidiomycota</taxon>
        <taxon>Agaricomycotina</taxon>
        <taxon>Agaricomycetes</taxon>
        <taxon>Phallomycetidae</taxon>
        <taxon>Geastrales</taxon>
        <taxon>Sphaerobolaceae</taxon>
        <taxon>Sphaerobolus</taxon>
    </lineage>
</organism>
<reference evidence="11 12" key="1">
    <citation type="submission" date="2014-06" db="EMBL/GenBank/DDBJ databases">
        <title>Evolutionary Origins and Diversification of the Mycorrhizal Mutualists.</title>
        <authorList>
            <consortium name="DOE Joint Genome Institute"/>
            <consortium name="Mycorrhizal Genomics Consortium"/>
            <person name="Kohler A."/>
            <person name="Kuo A."/>
            <person name="Nagy L.G."/>
            <person name="Floudas D."/>
            <person name="Copeland A."/>
            <person name="Barry K.W."/>
            <person name="Cichocki N."/>
            <person name="Veneault-Fourrey C."/>
            <person name="LaButti K."/>
            <person name="Lindquist E.A."/>
            <person name="Lipzen A."/>
            <person name="Lundell T."/>
            <person name="Morin E."/>
            <person name="Murat C."/>
            <person name="Riley R."/>
            <person name="Ohm R."/>
            <person name="Sun H."/>
            <person name="Tunlid A."/>
            <person name="Henrissat B."/>
            <person name="Grigoriev I.V."/>
            <person name="Hibbett D.S."/>
            <person name="Martin F."/>
        </authorList>
    </citation>
    <scope>NUCLEOTIDE SEQUENCE [LARGE SCALE GENOMIC DNA]</scope>
    <source>
        <strain evidence="11 12">SS14</strain>
    </source>
</reference>
<proteinExistence type="inferred from homology"/>
<accession>A0A0C9T2G8</accession>
<dbReference type="Pfam" id="PF00732">
    <property type="entry name" value="GMC_oxred_N"/>
    <property type="match status" value="1"/>
</dbReference>
<evidence type="ECO:0000256" key="1">
    <source>
        <dbReference type="ARBA" id="ARBA00001974"/>
    </source>
</evidence>
<dbReference type="PIRSF" id="PIRSF000137">
    <property type="entry name" value="Alcohol_oxidase"/>
    <property type="match status" value="1"/>
</dbReference>
<comment type="similarity">
    <text evidence="2 8">Belongs to the GMC oxidoreductase family.</text>
</comment>
<keyword evidence="12" id="KW-1185">Reference proteome</keyword>
<evidence type="ECO:0000256" key="8">
    <source>
        <dbReference type="RuleBase" id="RU003968"/>
    </source>
</evidence>